<name>A0A835ZBH5_9STRA</name>
<accession>A0A835ZBH5</accession>
<gene>
    <name evidence="1" type="ORF">JKP88DRAFT_288920</name>
</gene>
<sequence length="166" mass="18441">MSQAAVALAMVMTGGRQALELVLDQDVQPGWLRCPERQGGLPHAQRLFFWLPLTHSERMEYQRLCLAKVASTPGLEDCIAFANSQLVVAEQFGRFPHRNAAKGRNAALGRNAMLRERERVFVCTDAVRQLPVTSISYRTSTPEELAWLASDELPGWARSQAPPPQG</sequence>
<dbReference type="InterPro" id="IPR011990">
    <property type="entry name" value="TPR-like_helical_dom_sf"/>
</dbReference>
<proteinExistence type="predicted"/>
<dbReference type="Pfam" id="PF06041">
    <property type="entry name" value="DUF924"/>
    <property type="match status" value="1"/>
</dbReference>
<dbReference type="Gene3D" id="1.25.40.10">
    <property type="entry name" value="Tetratricopeptide repeat domain"/>
    <property type="match status" value="1"/>
</dbReference>
<evidence type="ECO:0000313" key="2">
    <source>
        <dbReference type="Proteomes" id="UP000664859"/>
    </source>
</evidence>
<evidence type="ECO:0000313" key="1">
    <source>
        <dbReference type="EMBL" id="KAG5185868.1"/>
    </source>
</evidence>
<dbReference type="InterPro" id="IPR010323">
    <property type="entry name" value="DUF924"/>
</dbReference>
<dbReference type="OrthoDB" id="414698at2759"/>
<organism evidence="1 2">
    <name type="scientific">Tribonema minus</name>
    <dbReference type="NCBI Taxonomy" id="303371"/>
    <lineage>
        <taxon>Eukaryota</taxon>
        <taxon>Sar</taxon>
        <taxon>Stramenopiles</taxon>
        <taxon>Ochrophyta</taxon>
        <taxon>PX clade</taxon>
        <taxon>Xanthophyceae</taxon>
        <taxon>Tribonematales</taxon>
        <taxon>Tribonemataceae</taxon>
        <taxon>Tribonema</taxon>
    </lineage>
</organism>
<comment type="caution">
    <text evidence="1">The sequence shown here is derived from an EMBL/GenBank/DDBJ whole genome shotgun (WGS) entry which is preliminary data.</text>
</comment>
<keyword evidence="2" id="KW-1185">Reference proteome</keyword>
<protein>
    <submittedName>
        <fullName evidence="1">Uncharacterized protein</fullName>
    </submittedName>
</protein>
<reference evidence="1" key="1">
    <citation type="submission" date="2021-02" db="EMBL/GenBank/DDBJ databases">
        <title>First Annotated Genome of the Yellow-green Alga Tribonema minus.</title>
        <authorList>
            <person name="Mahan K.M."/>
        </authorList>
    </citation>
    <scope>NUCLEOTIDE SEQUENCE</scope>
    <source>
        <strain evidence="1">UTEX B ZZ1240</strain>
    </source>
</reference>
<dbReference type="AlphaFoldDB" id="A0A835ZBH5"/>
<dbReference type="Proteomes" id="UP000664859">
    <property type="component" value="Unassembled WGS sequence"/>
</dbReference>
<dbReference type="EMBL" id="JAFCMP010000118">
    <property type="protein sequence ID" value="KAG5185868.1"/>
    <property type="molecule type" value="Genomic_DNA"/>
</dbReference>
<dbReference type="SUPFAM" id="SSF48452">
    <property type="entry name" value="TPR-like"/>
    <property type="match status" value="1"/>
</dbReference>